<organism evidence="2 3">
    <name type="scientific">Belliella filtrata</name>
    <dbReference type="NCBI Taxonomy" id="2923435"/>
    <lineage>
        <taxon>Bacteria</taxon>
        <taxon>Pseudomonadati</taxon>
        <taxon>Bacteroidota</taxon>
        <taxon>Cytophagia</taxon>
        <taxon>Cytophagales</taxon>
        <taxon>Cyclobacteriaceae</taxon>
        <taxon>Belliella</taxon>
    </lineage>
</organism>
<proteinExistence type="predicted"/>
<keyword evidence="1" id="KW-0472">Membrane</keyword>
<dbReference type="EMBL" id="JAKZGP010000027">
    <property type="protein sequence ID" value="MCH7409997.1"/>
    <property type="molecule type" value="Genomic_DNA"/>
</dbReference>
<protein>
    <submittedName>
        <fullName evidence="2">DUF4133 domain-containing protein</fullName>
    </submittedName>
</protein>
<keyword evidence="1" id="KW-1133">Transmembrane helix</keyword>
<name>A0ABS9V0R6_9BACT</name>
<feature type="transmembrane region" description="Helical" evidence="1">
    <location>
        <begin position="21"/>
        <end position="43"/>
    </location>
</feature>
<dbReference type="InterPro" id="IPR025407">
    <property type="entry name" value="DUF4133"/>
</dbReference>
<dbReference type="RefSeq" id="WP_241348368.1">
    <property type="nucleotide sequence ID" value="NZ_JAKZGP010000027.1"/>
</dbReference>
<feature type="transmembrane region" description="Helical" evidence="1">
    <location>
        <begin position="49"/>
        <end position="67"/>
    </location>
</feature>
<dbReference type="Proteomes" id="UP001165489">
    <property type="component" value="Unassembled WGS sequence"/>
</dbReference>
<keyword evidence="3" id="KW-1185">Reference proteome</keyword>
<evidence type="ECO:0000313" key="3">
    <source>
        <dbReference type="Proteomes" id="UP001165489"/>
    </source>
</evidence>
<evidence type="ECO:0000313" key="2">
    <source>
        <dbReference type="EMBL" id="MCH7409997.1"/>
    </source>
</evidence>
<keyword evidence="1" id="KW-0812">Transmembrane</keyword>
<comment type="caution">
    <text evidence="2">The sequence shown here is derived from an EMBL/GenBank/DDBJ whole genome shotgun (WGS) entry which is preliminary data.</text>
</comment>
<accession>A0ABS9V0R6</accession>
<dbReference type="Pfam" id="PF13571">
    <property type="entry name" value="DUF4133"/>
    <property type="match status" value="1"/>
</dbReference>
<gene>
    <name evidence="2" type="ORF">MM239_11380</name>
</gene>
<reference evidence="2" key="1">
    <citation type="submission" date="2022-03" db="EMBL/GenBank/DDBJ databases">
        <title>De novo assembled genomes of Belliella spp. (Cyclobacteriaceae) strains.</title>
        <authorList>
            <person name="Szabo A."/>
            <person name="Korponai K."/>
            <person name="Felfoldi T."/>
        </authorList>
    </citation>
    <scope>NUCLEOTIDE SEQUENCE</scope>
    <source>
        <strain evidence="2">DSM 111904</strain>
    </source>
</reference>
<sequence length="105" mass="11665">MSYTINKGINKPIELKGFKAQYIAYLGVGLVVLLIAFAVLYLIGFPLLLLFPLIIGGGVLLFTKIFAMSKKYGRHGLLKEMAYRSVPGAVLSSSRKSFYRMTKTK</sequence>
<evidence type="ECO:0000256" key="1">
    <source>
        <dbReference type="SAM" id="Phobius"/>
    </source>
</evidence>